<proteinExistence type="predicted"/>
<accession>A0A8X6M838</accession>
<organism evidence="1 2">
    <name type="scientific">Nephila pilipes</name>
    <name type="common">Giant wood spider</name>
    <name type="synonym">Nephila maculata</name>
    <dbReference type="NCBI Taxonomy" id="299642"/>
    <lineage>
        <taxon>Eukaryota</taxon>
        <taxon>Metazoa</taxon>
        <taxon>Ecdysozoa</taxon>
        <taxon>Arthropoda</taxon>
        <taxon>Chelicerata</taxon>
        <taxon>Arachnida</taxon>
        <taxon>Araneae</taxon>
        <taxon>Araneomorphae</taxon>
        <taxon>Entelegynae</taxon>
        <taxon>Araneoidea</taxon>
        <taxon>Nephilidae</taxon>
        <taxon>Nephila</taxon>
    </lineage>
</organism>
<evidence type="ECO:0008006" key="3">
    <source>
        <dbReference type="Google" id="ProtNLM"/>
    </source>
</evidence>
<dbReference type="Proteomes" id="UP000887013">
    <property type="component" value="Unassembled WGS sequence"/>
</dbReference>
<evidence type="ECO:0000313" key="2">
    <source>
        <dbReference type="Proteomes" id="UP000887013"/>
    </source>
</evidence>
<dbReference type="InterPro" id="IPR036397">
    <property type="entry name" value="RNaseH_sf"/>
</dbReference>
<dbReference type="OrthoDB" id="6411459at2759"/>
<keyword evidence="2" id="KW-1185">Reference proteome</keyword>
<dbReference type="PANTHER" id="PTHR47326:SF1">
    <property type="entry name" value="HTH PSQ-TYPE DOMAIN-CONTAINING PROTEIN"/>
    <property type="match status" value="1"/>
</dbReference>
<evidence type="ECO:0000313" key="1">
    <source>
        <dbReference type="EMBL" id="GFS29413.1"/>
    </source>
</evidence>
<dbReference type="PANTHER" id="PTHR47326">
    <property type="entry name" value="TRANSPOSABLE ELEMENT TC3 TRANSPOSASE-LIKE PROTEIN"/>
    <property type="match status" value="1"/>
</dbReference>
<protein>
    <recommendedName>
        <fullName evidence="3">Transposable element Tc3 transposase</fullName>
    </recommendedName>
</protein>
<gene>
    <name evidence="1" type="primary">C0J52_14187</name>
    <name evidence="1" type="ORF">NPIL_586641</name>
</gene>
<name>A0A8X6M838_NEPPI</name>
<dbReference type="Gene3D" id="3.30.420.10">
    <property type="entry name" value="Ribonuclease H-like superfamily/Ribonuclease H"/>
    <property type="match status" value="1"/>
</dbReference>
<dbReference type="EMBL" id="BMAW01087367">
    <property type="protein sequence ID" value="GFS29413.1"/>
    <property type="molecule type" value="Genomic_DNA"/>
</dbReference>
<comment type="caution">
    <text evidence="1">The sequence shown here is derived from an EMBL/GenBank/DDBJ whole genome shotgun (WGS) entry which is preliminary data.</text>
</comment>
<dbReference type="GO" id="GO:0003676">
    <property type="term" value="F:nucleic acid binding"/>
    <property type="evidence" value="ECO:0007669"/>
    <property type="project" value="InterPro"/>
</dbReference>
<reference evidence="1" key="1">
    <citation type="submission" date="2020-08" db="EMBL/GenBank/DDBJ databases">
        <title>Multicomponent nature underlies the extraordinary mechanical properties of spider dragline silk.</title>
        <authorList>
            <person name="Kono N."/>
            <person name="Nakamura H."/>
            <person name="Mori M."/>
            <person name="Yoshida Y."/>
            <person name="Ohtoshi R."/>
            <person name="Malay A.D."/>
            <person name="Moran D.A.P."/>
            <person name="Tomita M."/>
            <person name="Numata K."/>
            <person name="Arakawa K."/>
        </authorList>
    </citation>
    <scope>NUCLEOTIDE SEQUENCE</scope>
</reference>
<sequence length="285" mass="33642">MFQRSPRKSLRQASREVGISKSSVHRIMKRCQWRSYIPRLVHALNDDDPDRRVQYCEWYLERCNEDAHFPTKIVWSDEATFKLNGSINRHNCTYWGSENPHVMVVHHVNLPGITEWRGLSSRGLIGPFFFDATVTGPVYLNLLQQSVIPSIKEDFEQEEFYFQQDGAPPHYHRDVRSFLDGILPNRWIGRRGFVENPPRSPDLTPLDFFLWGYLKDKVYAPKPATVVQLRATIEHECTNIPRELFYHVCYSIASRCQQCLEQNEHQFENMRKQDNRMIFVESFTC</sequence>
<dbReference type="AlphaFoldDB" id="A0A8X6M838"/>